<reference evidence="2" key="1">
    <citation type="journal article" date="2022" name="Mol. Ecol. Resour.">
        <title>The genomes of chicory, endive, great burdock and yacon provide insights into Asteraceae palaeo-polyploidization history and plant inulin production.</title>
        <authorList>
            <person name="Fan W."/>
            <person name="Wang S."/>
            <person name="Wang H."/>
            <person name="Wang A."/>
            <person name="Jiang F."/>
            <person name="Liu H."/>
            <person name="Zhao H."/>
            <person name="Xu D."/>
            <person name="Zhang Y."/>
        </authorList>
    </citation>
    <scope>NUCLEOTIDE SEQUENCE [LARGE SCALE GENOMIC DNA]</scope>
    <source>
        <strain evidence="2">cv. Niubang</strain>
    </source>
</reference>
<comment type="caution">
    <text evidence="1">The sequence shown here is derived from an EMBL/GenBank/DDBJ whole genome shotgun (WGS) entry which is preliminary data.</text>
</comment>
<reference evidence="1 2" key="2">
    <citation type="journal article" date="2022" name="Mol. Ecol. Resour.">
        <title>The genomes of chicory, endive, great burdock and yacon provide insights into Asteraceae paleo-polyploidization history and plant inulin production.</title>
        <authorList>
            <person name="Fan W."/>
            <person name="Wang S."/>
            <person name="Wang H."/>
            <person name="Wang A."/>
            <person name="Jiang F."/>
            <person name="Liu H."/>
            <person name="Zhao H."/>
            <person name="Xu D."/>
            <person name="Zhang Y."/>
        </authorList>
    </citation>
    <scope>NUCLEOTIDE SEQUENCE [LARGE SCALE GENOMIC DNA]</scope>
    <source>
        <strain evidence="2">cv. Niubang</strain>
    </source>
</reference>
<dbReference type="Proteomes" id="UP001055879">
    <property type="component" value="Linkage Group LG18"/>
</dbReference>
<proteinExistence type="predicted"/>
<sequence>MSLYTNYLEKFGPSLNLFSNNSSEPKMGSCAFIESPSNRSYPKVSNSAQFTNQEAPQNLCRGPPTQSHDALDSYQASSAHSFLKDWISSYASKPCDLNDKSAFRHGCESTEILNCPSNGLLEPPMNQPEINQTFNLQMPLENSIDVSCLGSGEINKKAKGSKNKNNVQREGNVKVWWEKLPARRQWSNEEDMLLVQMVKQHGDRNWVRIAEKFPLRAGKQCRDRWLNYLRPNIMDMLTTYLFSLSTPLILDTMYPLLVQPGVAQGPGLSTKQQSKNAWSEEDDKLLIELHKQFGNKWAYIAKMFPGRTENSIKNHWNATKRRQLSSSNNDNLKDYITSVTSSSSVDQINVQRKPPVTDTTIAPLQQPESSVFDPYHHEPATSFSSDSEIGYKPEMVFDDNDFEFDLVDQVQFDPKAEMEFLDMFCW</sequence>
<dbReference type="EMBL" id="CM042064">
    <property type="protein sequence ID" value="KAI3665968.1"/>
    <property type="molecule type" value="Genomic_DNA"/>
</dbReference>
<organism evidence="1 2">
    <name type="scientific">Arctium lappa</name>
    <name type="common">Greater burdock</name>
    <name type="synonym">Lappa major</name>
    <dbReference type="NCBI Taxonomy" id="4217"/>
    <lineage>
        <taxon>Eukaryota</taxon>
        <taxon>Viridiplantae</taxon>
        <taxon>Streptophyta</taxon>
        <taxon>Embryophyta</taxon>
        <taxon>Tracheophyta</taxon>
        <taxon>Spermatophyta</taxon>
        <taxon>Magnoliopsida</taxon>
        <taxon>eudicotyledons</taxon>
        <taxon>Gunneridae</taxon>
        <taxon>Pentapetalae</taxon>
        <taxon>asterids</taxon>
        <taxon>campanulids</taxon>
        <taxon>Asterales</taxon>
        <taxon>Asteraceae</taxon>
        <taxon>Carduoideae</taxon>
        <taxon>Cardueae</taxon>
        <taxon>Arctiinae</taxon>
        <taxon>Arctium</taxon>
    </lineage>
</organism>
<keyword evidence="2" id="KW-1185">Reference proteome</keyword>
<evidence type="ECO:0000313" key="1">
    <source>
        <dbReference type="EMBL" id="KAI3665968.1"/>
    </source>
</evidence>
<protein>
    <submittedName>
        <fullName evidence="1">Uncharacterized protein</fullName>
    </submittedName>
</protein>
<gene>
    <name evidence="1" type="ORF">L6452_44604</name>
</gene>
<evidence type="ECO:0000313" key="2">
    <source>
        <dbReference type="Proteomes" id="UP001055879"/>
    </source>
</evidence>
<accession>A0ACB8XG44</accession>
<name>A0ACB8XG44_ARCLA</name>